<evidence type="ECO:0000313" key="2">
    <source>
        <dbReference type="Proteomes" id="UP000241701"/>
    </source>
</evidence>
<dbReference type="InterPro" id="IPR020285">
    <property type="entry name" value="Gp17"/>
</dbReference>
<sequence>MSSRIFNLKFRVWHVPQVPGKMFTVEVPTYAEAERLKSSLADYDLFQYQNNIKPDYCNASGIQIYQHDLNDAELIEMGLEDRWVDIEDDQDLQDYLDHLRSTGWEIKS</sequence>
<keyword evidence="2" id="KW-1185">Reference proteome</keyword>
<accession>A0A2H5BNB2</accession>
<dbReference type="Proteomes" id="UP000241701">
    <property type="component" value="Segment"/>
</dbReference>
<organism evidence="1 2">
    <name type="scientific">Klebsiella phage Menlow</name>
    <dbReference type="NCBI Taxonomy" id="2054273"/>
    <lineage>
        <taxon>Viruses</taxon>
        <taxon>Duplodnaviria</taxon>
        <taxon>Heunggongvirae</taxon>
        <taxon>Uroviricota</taxon>
        <taxon>Caudoviricetes</taxon>
        <taxon>Pantevenvirales</taxon>
        <taxon>Ackermannviridae</taxon>
        <taxon>Taipeivirus</taxon>
        <taxon>Taipeivirus menlow</taxon>
    </lineage>
</organism>
<protein>
    <submittedName>
        <fullName evidence="1">Superinfection exclusion protein</fullName>
    </submittedName>
</protein>
<evidence type="ECO:0000313" key="1">
    <source>
        <dbReference type="EMBL" id="AUG87821.1"/>
    </source>
</evidence>
<proteinExistence type="predicted"/>
<dbReference type="Pfam" id="PF17420">
    <property type="entry name" value="GP17"/>
    <property type="match status" value="1"/>
</dbReference>
<reference evidence="2" key="1">
    <citation type="submission" date="2017-11" db="EMBL/GenBank/DDBJ databases">
        <title>Complete Genome of Klebsiella pneumoniae Myophage Menlow.</title>
        <authorList>
            <person name="Newkirk H.N."/>
            <person name="Lessor L."/>
            <person name="Liu M."/>
        </authorList>
    </citation>
    <scope>NUCLEOTIDE SEQUENCE [LARGE SCALE GENOMIC DNA]</scope>
</reference>
<gene>
    <name evidence="1" type="ORF">CPT_Menlow_120</name>
</gene>
<name>A0A2H5BNB2_9CAUD</name>
<dbReference type="EMBL" id="MG428990">
    <property type="protein sequence ID" value="AUG87821.1"/>
    <property type="molecule type" value="Genomic_DNA"/>
</dbReference>